<evidence type="ECO:0000256" key="3">
    <source>
        <dbReference type="ARBA" id="ARBA00022833"/>
    </source>
</evidence>
<evidence type="ECO:0000313" key="9">
    <source>
        <dbReference type="Proteomes" id="UP000616114"/>
    </source>
</evidence>
<dbReference type="Gene3D" id="3.40.50.720">
    <property type="entry name" value="NAD(P)-binding Rossmann-like Domain"/>
    <property type="match status" value="1"/>
</dbReference>
<evidence type="ECO:0000256" key="1">
    <source>
        <dbReference type="ARBA" id="ARBA00001947"/>
    </source>
</evidence>
<dbReference type="Proteomes" id="UP000616114">
    <property type="component" value="Unassembled WGS sequence"/>
</dbReference>
<dbReference type="InterPro" id="IPR050129">
    <property type="entry name" value="Zn_alcohol_dh"/>
</dbReference>
<dbReference type="SUPFAM" id="SSF50129">
    <property type="entry name" value="GroES-like"/>
    <property type="match status" value="1"/>
</dbReference>
<keyword evidence="3 5" id="KW-0862">Zinc</keyword>
<dbReference type="RefSeq" id="WP_188551081.1">
    <property type="nucleotide sequence ID" value="NZ_BMFY01000010.1"/>
</dbReference>
<dbReference type="GO" id="GO:0016491">
    <property type="term" value="F:oxidoreductase activity"/>
    <property type="evidence" value="ECO:0007669"/>
    <property type="project" value="UniProtKB-KW"/>
</dbReference>
<evidence type="ECO:0000313" key="8">
    <source>
        <dbReference type="EMBL" id="GGA19607.1"/>
    </source>
</evidence>
<dbReference type="PANTHER" id="PTHR43401:SF2">
    <property type="entry name" value="L-THREONINE 3-DEHYDROGENASE"/>
    <property type="match status" value="1"/>
</dbReference>
<dbReference type="InterPro" id="IPR013149">
    <property type="entry name" value="ADH-like_C"/>
</dbReference>
<evidence type="ECO:0000256" key="5">
    <source>
        <dbReference type="RuleBase" id="RU361277"/>
    </source>
</evidence>
<keyword evidence="2 5" id="KW-0479">Metal-binding</keyword>
<dbReference type="Pfam" id="PF08240">
    <property type="entry name" value="ADH_N"/>
    <property type="match status" value="1"/>
</dbReference>
<dbReference type="InterPro" id="IPR002328">
    <property type="entry name" value="ADH_Zn_CS"/>
</dbReference>
<evidence type="ECO:0000259" key="7">
    <source>
        <dbReference type="Pfam" id="PF08240"/>
    </source>
</evidence>
<dbReference type="SUPFAM" id="SSF51735">
    <property type="entry name" value="NAD(P)-binding Rossmann-fold domains"/>
    <property type="match status" value="1"/>
</dbReference>
<gene>
    <name evidence="8" type="ORF">GCM10011333_23400</name>
</gene>
<comment type="cofactor">
    <cofactor evidence="1 5">
        <name>Zn(2+)</name>
        <dbReference type="ChEBI" id="CHEBI:29105"/>
    </cofactor>
</comment>
<organism evidence="8 9">
    <name type="scientific">Sediminivirga luteola</name>
    <dbReference type="NCBI Taxonomy" id="1774748"/>
    <lineage>
        <taxon>Bacteria</taxon>
        <taxon>Bacillati</taxon>
        <taxon>Actinomycetota</taxon>
        <taxon>Actinomycetes</taxon>
        <taxon>Micrococcales</taxon>
        <taxon>Brevibacteriaceae</taxon>
        <taxon>Sediminivirga</taxon>
    </lineage>
</organism>
<evidence type="ECO:0000256" key="4">
    <source>
        <dbReference type="ARBA" id="ARBA00023002"/>
    </source>
</evidence>
<dbReference type="GO" id="GO:0008270">
    <property type="term" value="F:zinc ion binding"/>
    <property type="evidence" value="ECO:0007669"/>
    <property type="project" value="InterPro"/>
</dbReference>
<feature type="domain" description="Alcohol dehydrogenase-like C-terminal" evidence="6">
    <location>
        <begin position="169"/>
        <end position="290"/>
    </location>
</feature>
<sequence length="341" mass="35624">MKAVVYSAPETYQVREVPDPVPAAGEVLIRVERAGVCGTDLHLHKGEFGPVYPLVPGHEFTGTVVDAAGDVEDIAVGARVAVDNTVACGSCADCRRARPAYCRRLVAYGVNAPGGFAELVTVPAARCFPVDDLVPDVAVFAEPAACVVHGLDVLDPAPGASALLFGAGPTGIILAQLLKSLGGVGDLTVAAPSQPKLDLVLERGADAVVRMDRQDPAAALRTLERRAPEGFDIVIDATGSTSVLELTVPLTRTGGTIMVYGMTAESARWPVPSYEVFRRELTVKGSFAQQFSFDRAIGVLRSGAVDTTGVITHRFGLEEYAEALNAVGDSACIKAVIQPGS</sequence>
<dbReference type="AlphaFoldDB" id="A0A8J2XLN3"/>
<dbReference type="CDD" id="cd08234">
    <property type="entry name" value="threonine_DH_like"/>
    <property type="match status" value="1"/>
</dbReference>
<feature type="domain" description="Alcohol dehydrogenase-like N-terminal" evidence="7">
    <location>
        <begin position="24"/>
        <end position="132"/>
    </location>
</feature>
<dbReference type="Pfam" id="PF00107">
    <property type="entry name" value="ADH_zinc_N"/>
    <property type="match status" value="1"/>
</dbReference>
<dbReference type="PANTHER" id="PTHR43401">
    <property type="entry name" value="L-THREONINE 3-DEHYDROGENASE"/>
    <property type="match status" value="1"/>
</dbReference>
<name>A0A8J2XLN3_9MICO</name>
<dbReference type="PROSITE" id="PS00059">
    <property type="entry name" value="ADH_ZINC"/>
    <property type="match status" value="1"/>
</dbReference>
<dbReference type="EMBL" id="BMFY01000010">
    <property type="protein sequence ID" value="GGA19607.1"/>
    <property type="molecule type" value="Genomic_DNA"/>
</dbReference>
<comment type="similarity">
    <text evidence="5">Belongs to the zinc-containing alcohol dehydrogenase family.</text>
</comment>
<proteinExistence type="inferred from homology"/>
<evidence type="ECO:0000256" key="2">
    <source>
        <dbReference type="ARBA" id="ARBA00022723"/>
    </source>
</evidence>
<reference evidence="8" key="1">
    <citation type="journal article" date="2014" name="Int. J. Syst. Evol. Microbiol.">
        <title>Complete genome sequence of Corynebacterium casei LMG S-19264T (=DSM 44701T), isolated from a smear-ripened cheese.</title>
        <authorList>
            <consortium name="US DOE Joint Genome Institute (JGI-PGF)"/>
            <person name="Walter F."/>
            <person name="Albersmeier A."/>
            <person name="Kalinowski J."/>
            <person name="Ruckert C."/>
        </authorList>
    </citation>
    <scope>NUCLEOTIDE SEQUENCE</scope>
    <source>
        <strain evidence="8">CGMCC 1.12785</strain>
    </source>
</reference>
<keyword evidence="4" id="KW-0560">Oxidoreductase</keyword>
<evidence type="ECO:0000259" key="6">
    <source>
        <dbReference type="Pfam" id="PF00107"/>
    </source>
</evidence>
<comment type="caution">
    <text evidence="8">The sequence shown here is derived from an EMBL/GenBank/DDBJ whole genome shotgun (WGS) entry which is preliminary data.</text>
</comment>
<accession>A0A8J2XLN3</accession>
<dbReference type="InterPro" id="IPR011032">
    <property type="entry name" value="GroES-like_sf"/>
</dbReference>
<keyword evidence="9" id="KW-1185">Reference proteome</keyword>
<protein>
    <submittedName>
        <fullName evidence="8">2-deoxy-scyllo-inosamine dehydrogenase</fullName>
    </submittedName>
</protein>
<dbReference type="Gene3D" id="3.90.180.10">
    <property type="entry name" value="Medium-chain alcohol dehydrogenases, catalytic domain"/>
    <property type="match status" value="1"/>
</dbReference>
<reference evidence="8" key="2">
    <citation type="submission" date="2020-09" db="EMBL/GenBank/DDBJ databases">
        <authorList>
            <person name="Sun Q."/>
            <person name="Zhou Y."/>
        </authorList>
    </citation>
    <scope>NUCLEOTIDE SEQUENCE</scope>
    <source>
        <strain evidence="8">CGMCC 1.12785</strain>
    </source>
</reference>
<dbReference type="InterPro" id="IPR036291">
    <property type="entry name" value="NAD(P)-bd_dom_sf"/>
</dbReference>
<dbReference type="InterPro" id="IPR013154">
    <property type="entry name" value="ADH-like_N"/>
</dbReference>